<keyword evidence="3" id="KW-1133">Transmembrane helix</keyword>
<feature type="region of interest" description="Disordered" evidence="2">
    <location>
        <begin position="1"/>
        <end position="56"/>
    </location>
</feature>
<dbReference type="SMART" id="SM00239">
    <property type="entry name" value="C2"/>
    <property type="match status" value="2"/>
</dbReference>
<evidence type="ECO:0000256" key="1">
    <source>
        <dbReference type="ARBA" id="ARBA00022737"/>
    </source>
</evidence>
<dbReference type="SUPFAM" id="SSF49562">
    <property type="entry name" value="C2 domain (Calcium/lipid-binding domain, CaLB)"/>
    <property type="match status" value="2"/>
</dbReference>
<dbReference type="InterPro" id="IPR035892">
    <property type="entry name" value="C2_domain_sf"/>
</dbReference>
<gene>
    <name evidence="6" type="primary">LOC108611215</name>
</gene>
<feature type="region of interest" description="Disordered" evidence="2">
    <location>
        <begin position="161"/>
        <end position="180"/>
    </location>
</feature>
<dbReference type="InterPro" id="IPR000008">
    <property type="entry name" value="C2_dom"/>
</dbReference>
<dbReference type="CDD" id="cd08402">
    <property type="entry name" value="C2B_Synaptotagmin-1"/>
    <property type="match status" value="1"/>
</dbReference>
<keyword evidence="5" id="KW-1185">Reference proteome</keyword>
<dbReference type="Gene3D" id="2.60.40.150">
    <property type="entry name" value="C2 domain"/>
    <property type="match status" value="2"/>
</dbReference>
<evidence type="ECO:0000259" key="4">
    <source>
        <dbReference type="PROSITE" id="PS50004"/>
    </source>
</evidence>
<organism evidence="5 6">
    <name type="scientific">Drosophila arizonae</name>
    <name type="common">Fruit fly</name>
    <dbReference type="NCBI Taxonomy" id="7263"/>
    <lineage>
        <taxon>Eukaryota</taxon>
        <taxon>Metazoa</taxon>
        <taxon>Ecdysozoa</taxon>
        <taxon>Arthropoda</taxon>
        <taxon>Hexapoda</taxon>
        <taxon>Insecta</taxon>
        <taxon>Pterygota</taxon>
        <taxon>Neoptera</taxon>
        <taxon>Endopterygota</taxon>
        <taxon>Diptera</taxon>
        <taxon>Brachycera</taxon>
        <taxon>Muscomorpha</taxon>
        <taxon>Ephydroidea</taxon>
        <taxon>Drosophilidae</taxon>
        <taxon>Drosophila</taxon>
    </lineage>
</organism>
<dbReference type="GeneID" id="108611215"/>
<dbReference type="Proteomes" id="UP000694904">
    <property type="component" value="Chromosome 3"/>
</dbReference>
<feature type="domain" description="C2" evidence="4">
    <location>
        <begin position="183"/>
        <end position="303"/>
    </location>
</feature>
<dbReference type="PRINTS" id="PR00360">
    <property type="entry name" value="C2DOMAIN"/>
</dbReference>
<dbReference type="PANTHER" id="PTHR10024">
    <property type="entry name" value="SYNAPTOTAGMIN"/>
    <property type="match status" value="1"/>
</dbReference>
<evidence type="ECO:0000313" key="5">
    <source>
        <dbReference type="Proteomes" id="UP000694904"/>
    </source>
</evidence>
<proteinExistence type="predicted"/>
<feature type="transmembrane region" description="Helical" evidence="3">
    <location>
        <begin position="106"/>
        <end position="127"/>
    </location>
</feature>
<keyword evidence="3" id="KW-0812">Transmembrane</keyword>
<dbReference type="RefSeq" id="XP_017859218.1">
    <property type="nucleotide sequence ID" value="XM_018003729.1"/>
</dbReference>
<dbReference type="PROSITE" id="PS50004">
    <property type="entry name" value="C2"/>
    <property type="match status" value="2"/>
</dbReference>
<feature type="domain" description="C2" evidence="4">
    <location>
        <begin position="316"/>
        <end position="449"/>
    </location>
</feature>
<evidence type="ECO:0000256" key="3">
    <source>
        <dbReference type="SAM" id="Phobius"/>
    </source>
</evidence>
<protein>
    <submittedName>
        <fullName evidence="6">Synaptotagmin 1 isoform X6</fullName>
    </submittedName>
</protein>
<reference evidence="5" key="2">
    <citation type="journal article" date="2016" name="G3 (Bethesda)">
        <title>Genome Evolution in Three Species of Cactophilic Drosophila.</title>
        <authorList>
            <person name="Sanchez-Flores A."/>
            <person name="Penazola F."/>
            <person name="Carpinteyro-Ponce J."/>
            <person name="Nazario-Yepiz N."/>
            <person name="Abreu-Goodger C."/>
            <person name="Machado C.A."/>
            <person name="Markow T.A."/>
        </authorList>
    </citation>
    <scope>NUCLEOTIDE SEQUENCE [LARGE SCALE GENOMIC DNA]</scope>
</reference>
<feature type="compositionally biased region" description="Acidic residues" evidence="2">
    <location>
        <begin position="164"/>
        <end position="178"/>
    </location>
</feature>
<keyword evidence="3" id="KW-0472">Membrane</keyword>
<dbReference type="InterPro" id="IPR001565">
    <property type="entry name" value="Synaptotagmin"/>
</dbReference>
<accession>A0ABM1NW82</accession>
<dbReference type="PRINTS" id="PR00399">
    <property type="entry name" value="SYNAPTOTAGMN"/>
</dbReference>
<dbReference type="Pfam" id="PF00168">
    <property type="entry name" value="C2"/>
    <property type="match status" value="2"/>
</dbReference>
<sequence length="465" mass="52258">MPPNAKSETEPEPAPVSGAEPAAELETANQKLEETTHHSKFRELDQQEQQAAESQRIAQVETTIAPKTTTEAEEAATTSVPVIKKIEHAGEVVTEAIAERTGLPTWGVVAIIILVFLVVFGIIFFCVRRFLKKRRTKDGKGKKGVDMKSVQLLGSAYKEKPDMEELTENAEEGDEEDKQSEQKLGRLNFKLEYDFNSNSLAVTVIQAEELPALDMGGTSDPYVKVYLLPDKKKKFETKVHRKTLSPVFNETFTFKSLPYADAMNKTLVFAIFDFDRFSKHDQIGEVKVPLCTIDLAQTIEEWRDLISVEGEGGQEKLGDICFSLRYVPTAGKLTVVILEAKNLKKMDVGGLSDPYVKIAIMQNGKRLKKKKTSIKKCTLNPYYNESFSFEVPFEQIQKICLVVTVVDYDRIGTSEPIGRCILGCMATGTELRHWSDMLASPRRPIAQWHTLKDPEETDEILKNMK</sequence>
<reference evidence="6" key="3">
    <citation type="submission" date="2025-08" db="UniProtKB">
        <authorList>
            <consortium name="RefSeq"/>
        </authorList>
    </citation>
    <scope>IDENTIFICATION</scope>
    <source>
        <tissue evidence="6">Whole organism</tissue>
    </source>
</reference>
<evidence type="ECO:0000256" key="2">
    <source>
        <dbReference type="SAM" id="MobiDB-lite"/>
    </source>
</evidence>
<feature type="compositionally biased region" description="Polar residues" evidence="2">
    <location>
        <begin position="47"/>
        <end position="56"/>
    </location>
</feature>
<name>A0ABM1NW82_DROAR</name>
<reference evidence="5" key="1">
    <citation type="journal article" date="1997" name="Nucleic Acids Res.">
        <title>tRNAscan-SE: a program for improved detection of transfer RNA genes in genomic sequence.</title>
        <authorList>
            <person name="Lowe T.M."/>
            <person name="Eddy S.R."/>
        </authorList>
    </citation>
    <scope>NUCLEOTIDE SEQUENCE [LARGE SCALE GENOMIC DNA]</scope>
</reference>
<feature type="compositionally biased region" description="Basic and acidic residues" evidence="2">
    <location>
        <begin position="31"/>
        <end position="45"/>
    </location>
</feature>
<keyword evidence="1" id="KW-0677">Repeat</keyword>
<dbReference type="PANTHER" id="PTHR10024:SF227">
    <property type="entry name" value="SYNAPTOTAGMIN 1"/>
    <property type="match status" value="1"/>
</dbReference>
<dbReference type="CDD" id="cd08385">
    <property type="entry name" value="C2A_Synaptotagmin-1-5-6-9-10"/>
    <property type="match status" value="1"/>
</dbReference>
<evidence type="ECO:0000313" key="6">
    <source>
        <dbReference type="RefSeq" id="XP_017859218.1"/>
    </source>
</evidence>